<reference evidence="3 4" key="2">
    <citation type="submission" date="2024-05" db="EMBL/GenBank/DDBJ databases">
        <authorList>
            <person name="Chen Y."/>
            <person name="Shah S."/>
            <person name="Dougan E. K."/>
            <person name="Thang M."/>
            <person name="Chan C."/>
        </authorList>
    </citation>
    <scope>NUCLEOTIDE SEQUENCE [LARGE SCALE GENOMIC DNA]</scope>
</reference>
<dbReference type="AlphaFoldDB" id="A0A9P1D441"/>
<dbReference type="EMBL" id="CAMXCT010002968">
    <property type="protein sequence ID" value="CAI4001606.1"/>
    <property type="molecule type" value="Genomic_DNA"/>
</dbReference>
<dbReference type="EMBL" id="CAMXCT020002968">
    <property type="protein sequence ID" value="CAL1154981.1"/>
    <property type="molecule type" value="Genomic_DNA"/>
</dbReference>
<protein>
    <submittedName>
        <fullName evidence="2">Uncharacterized protein</fullName>
    </submittedName>
</protein>
<reference evidence="2" key="1">
    <citation type="submission" date="2022-10" db="EMBL/GenBank/DDBJ databases">
        <authorList>
            <person name="Chen Y."/>
            <person name="Dougan E. K."/>
            <person name="Chan C."/>
            <person name="Rhodes N."/>
            <person name="Thang M."/>
        </authorList>
    </citation>
    <scope>NUCLEOTIDE SEQUENCE</scope>
</reference>
<keyword evidence="4" id="KW-1185">Reference proteome</keyword>
<evidence type="ECO:0000313" key="4">
    <source>
        <dbReference type="Proteomes" id="UP001152797"/>
    </source>
</evidence>
<organism evidence="2">
    <name type="scientific">Cladocopium goreaui</name>
    <dbReference type="NCBI Taxonomy" id="2562237"/>
    <lineage>
        <taxon>Eukaryota</taxon>
        <taxon>Sar</taxon>
        <taxon>Alveolata</taxon>
        <taxon>Dinophyceae</taxon>
        <taxon>Suessiales</taxon>
        <taxon>Symbiodiniaceae</taxon>
        <taxon>Cladocopium</taxon>
    </lineage>
</organism>
<proteinExistence type="predicted"/>
<evidence type="ECO:0000313" key="3">
    <source>
        <dbReference type="EMBL" id="CAL4788918.1"/>
    </source>
</evidence>
<gene>
    <name evidence="2" type="ORF">C1SCF055_LOCUS27637</name>
</gene>
<feature type="compositionally biased region" description="Low complexity" evidence="1">
    <location>
        <begin position="54"/>
        <end position="68"/>
    </location>
</feature>
<evidence type="ECO:0000313" key="2">
    <source>
        <dbReference type="EMBL" id="CAI4001606.1"/>
    </source>
</evidence>
<dbReference type="EMBL" id="CAMXCT030002968">
    <property type="protein sequence ID" value="CAL4788918.1"/>
    <property type="molecule type" value="Genomic_DNA"/>
</dbReference>
<dbReference type="Proteomes" id="UP001152797">
    <property type="component" value="Unassembled WGS sequence"/>
</dbReference>
<accession>A0A9P1D441</accession>
<name>A0A9P1D441_9DINO</name>
<sequence length="174" mass="18661">MASASHELSASCRAAALLIAQHTQALTEVLVNLQVLLAEAAKCDAAKSQEAEDAPTTRTAPAASAVSPEPQIQSAAVVAPAAPTSHQTPEAPHPQCGGKGHGKGKWSPWPSFKEDEPRFDGWTSSQWAEWVQTPCGNTWRLPQSLLDRSRGQGEPWARCSKKRVEAETIADWMA</sequence>
<evidence type="ECO:0000256" key="1">
    <source>
        <dbReference type="SAM" id="MobiDB-lite"/>
    </source>
</evidence>
<feature type="region of interest" description="Disordered" evidence="1">
    <location>
        <begin position="47"/>
        <end position="120"/>
    </location>
</feature>
<comment type="caution">
    <text evidence="2">The sequence shown here is derived from an EMBL/GenBank/DDBJ whole genome shotgun (WGS) entry which is preliminary data.</text>
</comment>